<dbReference type="NCBIfam" id="NF005673">
    <property type="entry name" value="PRK07455.1"/>
    <property type="match status" value="1"/>
</dbReference>
<dbReference type="PANTHER" id="PTHR30246:SF1">
    <property type="entry name" value="2-DEHYDRO-3-DEOXY-6-PHOSPHOGALACTONATE ALDOLASE-RELATED"/>
    <property type="match status" value="1"/>
</dbReference>
<keyword evidence="5" id="KW-0119">Carbohydrate metabolism</keyword>
<dbReference type="InterPro" id="IPR000887">
    <property type="entry name" value="Aldlse_KDPG_KHG"/>
</dbReference>
<dbReference type="Gene3D" id="3.20.20.70">
    <property type="entry name" value="Aldolase class I"/>
    <property type="match status" value="1"/>
</dbReference>
<keyword evidence="7" id="KW-1185">Reference proteome</keyword>
<dbReference type="SUPFAM" id="SSF51569">
    <property type="entry name" value="Aldolase"/>
    <property type="match status" value="1"/>
</dbReference>
<dbReference type="PANTHER" id="PTHR30246">
    <property type="entry name" value="2-KETO-3-DEOXY-6-PHOSPHOGLUCONATE ALDOLASE"/>
    <property type="match status" value="1"/>
</dbReference>
<dbReference type="InterPro" id="IPR013785">
    <property type="entry name" value="Aldolase_TIM"/>
</dbReference>
<evidence type="ECO:0000256" key="2">
    <source>
        <dbReference type="ARBA" id="ARBA00006906"/>
    </source>
</evidence>
<evidence type="ECO:0000256" key="3">
    <source>
        <dbReference type="ARBA" id="ARBA00011233"/>
    </source>
</evidence>
<comment type="similarity">
    <text evidence="2">Belongs to the KHG/KDPG aldolase family.</text>
</comment>
<evidence type="ECO:0000256" key="4">
    <source>
        <dbReference type="ARBA" id="ARBA00023239"/>
    </source>
</evidence>
<dbReference type="EMBL" id="CP024785">
    <property type="protein sequence ID" value="AUB38867.1"/>
    <property type="molecule type" value="Genomic_DNA"/>
</dbReference>
<evidence type="ECO:0000256" key="1">
    <source>
        <dbReference type="ARBA" id="ARBA00004761"/>
    </source>
</evidence>
<comment type="subunit">
    <text evidence="3">Homotrimer.</text>
</comment>
<evidence type="ECO:0000313" key="6">
    <source>
        <dbReference type="EMBL" id="AUB38867.1"/>
    </source>
</evidence>
<evidence type="ECO:0000313" key="7">
    <source>
        <dbReference type="Proteomes" id="UP000232003"/>
    </source>
</evidence>
<dbReference type="GO" id="GO:0016829">
    <property type="term" value="F:lyase activity"/>
    <property type="evidence" value="ECO:0007669"/>
    <property type="project" value="UniProtKB-KW"/>
</dbReference>
<dbReference type="CDD" id="cd00452">
    <property type="entry name" value="KDPG_aldolase"/>
    <property type="match status" value="1"/>
</dbReference>
<organism evidence="6 7">
    <name type="scientific">Nostoc flagelliforme CCNUN1</name>
    <dbReference type="NCBI Taxonomy" id="2038116"/>
    <lineage>
        <taxon>Bacteria</taxon>
        <taxon>Bacillati</taxon>
        <taxon>Cyanobacteriota</taxon>
        <taxon>Cyanophyceae</taxon>
        <taxon>Nostocales</taxon>
        <taxon>Nostocaceae</taxon>
        <taxon>Nostoc</taxon>
    </lineage>
</organism>
<keyword evidence="4" id="KW-0456">Lyase</keyword>
<dbReference type="OrthoDB" id="9802667at2"/>
<sequence>MPNQIWLSQLQKHRAIAVIRAPKIEVGQQMAMAVASGGMQLIEITWNSSQAGELITQLRAELPACTIGTGTLFNVQQLEEAIASGAQFLFTPHVDLAMIQAAQQEDVPIIPGAMTPTEIVTAWSQGASCVKVFPVQAVGGADYIKSLQGPLGQIPLIPTGGVTLENAKEFLQAGAIAVGLSSELFPKKLVTEGNWEAIASGARKLIQQLS</sequence>
<dbReference type="Pfam" id="PF01081">
    <property type="entry name" value="Aldolase"/>
    <property type="match status" value="1"/>
</dbReference>
<reference evidence="6 7" key="1">
    <citation type="submission" date="2017-11" db="EMBL/GenBank/DDBJ databases">
        <title>Complete genome of a free-living desiccation-tolerant cyanobacterium and its photosynthetic adaptation to extreme terrestrial habitat.</title>
        <authorList>
            <person name="Shang J."/>
        </authorList>
    </citation>
    <scope>NUCLEOTIDE SEQUENCE [LARGE SCALE GENOMIC DNA]</scope>
    <source>
        <strain evidence="6 7">CCNUN1</strain>
    </source>
</reference>
<accession>A0A2K8STY0</accession>
<name>A0A2K8STY0_9NOSO</name>
<dbReference type="NCBIfam" id="TIGR01182">
    <property type="entry name" value="eda"/>
    <property type="match status" value="1"/>
</dbReference>
<dbReference type="RefSeq" id="WP_100900050.1">
    <property type="nucleotide sequence ID" value="NZ_CAWNNC010000001.1"/>
</dbReference>
<comment type="pathway">
    <text evidence="1">Carbohydrate acid metabolism.</text>
</comment>
<dbReference type="AlphaFoldDB" id="A0A2K8STY0"/>
<dbReference type="KEGG" id="nfl:COO91_04844"/>
<gene>
    <name evidence="6" type="ORF">COO91_04844</name>
</gene>
<protein>
    <submittedName>
        <fullName evidence="6">Eda, 2-dehydro-3-deoxyphosphogluconate aldolase</fullName>
    </submittedName>
</protein>
<dbReference type="Proteomes" id="UP000232003">
    <property type="component" value="Chromosome"/>
</dbReference>
<proteinExistence type="inferred from homology"/>
<evidence type="ECO:0000256" key="5">
    <source>
        <dbReference type="ARBA" id="ARBA00023277"/>
    </source>
</evidence>